<evidence type="ECO:0000313" key="3">
    <source>
        <dbReference type="Proteomes" id="UP000637002"/>
    </source>
</evidence>
<dbReference type="Gene3D" id="3.40.50.12370">
    <property type="match status" value="1"/>
</dbReference>
<name>A0A916X8S8_9HYPH</name>
<dbReference type="SUPFAM" id="SSF52402">
    <property type="entry name" value="Adenine nucleotide alpha hydrolases-like"/>
    <property type="match status" value="1"/>
</dbReference>
<comment type="caution">
    <text evidence="2">The sequence shown here is derived from an EMBL/GenBank/DDBJ whole genome shotgun (WGS) entry which is preliminary data.</text>
</comment>
<accession>A0A916X8S8</accession>
<evidence type="ECO:0000259" key="1">
    <source>
        <dbReference type="Pfam" id="PF00582"/>
    </source>
</evidence>
<evidence type="ECO:0000313" key="2">
    <source>
        <dbReference type="EMBL" id="GGC52677.1"/>
    </source>
</evidence>
<keyword evidence="3" id="KW-1185">Reference proteome</keyword>
<gene>
    <name evidence="2" type="ORF">GCM10010994_09700</name>
</gene>
<dbReference type="Proteomes" id="UP000637002">
    <property type="component" value="Unassembled WGS sequence"/>
</dbReference>
<dbReference type="CDD" id="cd00293">
    <property type="entry name" value="USP-like"/>
    <property type="match status" value="1"/>
</dbReference>
<dbReference type="AlphaFoldDB" id="A0A916X8S8"/>
<sequence length="321" mass="34544">MRGVGRVEDSGPGRHWRFLRIAFDDRGIPSHYGYAIGAAAWESLMIANLKNLLIGFSADDKKPSSAVPYGLGLAREAQAHATLQAVSCELPVSHSIFSNFGSGLIREENVNRMLAAEAACNAARQDAAAQGVPCTAQAVQRPFPDAVSTFGVHARVHGLVILDSRPDRLSLERAMTEEVLFNCGRPVVVVPEDRTEFRLDRVMVAWDRSAQATRALNDALPFLAAARTVNVVSIAEDAKGDALPGAEIALHLSRHGVKAEMLALKAGVDGALGTLREQAHAHRTDLIVMGAFVHSWWRQVTLGGVTQAFLAEPPAPLFLAH</sequence>
<reference evidence="2" key="2">
    <citation type="submission" date="2020-09" db="EMBL/GenBank/DDBJ databases">
        <authorList>
            <person name="Sun Q."/>
            <person name="Zhou Y."/>
        </authorList>
    </citation>
    <scope>NUCLEOTIDE SEQUENCE</scope>
    <source>
        <strain evidence="2">CGMCC 1.12919</strain>
    </source>
</reference>
<organism evidence="2 3">
    <name type="scientific">Chelatococcus reniformis</name>
    <dbReference type="NCBI Taxonomy" id="1494448"/>
    <lineage>
        <taxon>Bacteria</taxon>
        <taxon>Pseudomonadati</taxon>
        <taxon>Pseudomonadota</taxon>
        <taxon>Alphaproteobacteria</taxon>
        <taxon>Hyphomicrobiales</taxon>
        <taxon>Chelatococcaceae</taxon>
        <taxon>Chelatococcus</taxon>
    </lineage>
</organism>
<protein>
    <submittedName>
        <fullName evidence="2">Universal stress protein A</fullName>
    </submittedName>
</protein>
<reference evidence="2" key="1">
    <citation type="journal article" date="2014" name="Int. J. Syst. Evol. Microbiol.">
        <title>Complete genome sequence of Corynebacterium casei LMG S-19264T (=DSM 44701T), isolated from a smear-ripened cheese.</title>
        <authorList>
            <consortium name="US DOE Joint Genome Institute (JGI-PGF)"/>
            <person name="Walter F."/>
            <person name="Albersmeier A."/>
            <person name="Kalinowski J."/>
            <person name="Ruckert C."/>
        </authorList>
    </citation>
    <scope>NUCLEOTIDE SEQUENCE</scope>
    <source>
        <strain evidence="2">CGMCC 1.12919</strain>
    </source>
</reference>
<dbReference type="InterPro" id="IPR006016">
    <property type="entry name" value="UspA"/>
</dbReference>
<proteinExistence type="predicted"/>
<dbReference type="Pfam" id="PF00582">
    <property type="entry name" value="Usp"/>
    <property type="match status" value="1"/>
</dbReference>
<feature type="domain" description="UspA" evidence="1">
    <location>
        <begin position="200"/>
        <end position="318"/>
    </location>
</feature>
<dbReference type="EMBL" id="BMGG01000002">
    <property type="protein sequence ID" value="GGC52677.1"/>
    <property type="molecule type" value="Genomic_DNA"/>
</dbReference>